<dbReference type="EMBL" id="MFAQ01000024">
    <property type="protein sequence ID" value="OGD83197.1"/>
    <property type="molecule type" value="Genomic_DNA"/>
</dbReference>
<dbReference type="InterPro" id="IPR000086">
    <property type="entry name" value="NUDIX_hydrolase_dom"/>
</dbReference>
<dbReference type="PROSITE" id="PS51462">
    <property type="entry name" value="NUDIX"/>
    <property type="match status" value="1"/>
</dbReference>
<dbReference type="InterPro" id="IPR020084">
    <property type="entry name" value="NUDIX_hydrolase_CS"/>
</dbReference>
<dbReference type="PANTHER" id="PTHR43222">
    <property type="entry name" value="NUDIX HYDROLASE 23"/>
    <property type="match status" value="1"/>
</dbReference>
<proteinExistence type="predicted"/>
<dbReference type="Proteomes" id="UP000179237">
    <property type="component" value="Unassembled WGS sequence"/>
</dbReference>
<dbReference type="AlphaFoldDB" id="A0A1F5FUA1"/>
<sequence length="173" mass="19004">MTIYNFCSNCGSPLSTNKLNVPTCASCNISYYQNSKPTAGVLPVKDGMVLLSRRGEEPNIGSIDIIGGFLEEGEHPEVGAIREAKEETGLDIKITDFLCILMDTYQVGNYAIQNTYYIGEIVGGKMKPMDDVASLEWVPINKLPLVSGFSNVTEALSRLKKWHQSHQSTSLPQ</sequence>
<organism evidence="3 4">
    <name type="scientific">Candidatus Collierbacteria bacterium RIFOXYD1_FULL_40_9</name>
    <dbReference type="NCBI Taxonomy" id="1817731"/>
    <lineage>
        <taxon>Bacteria</taxon>
        <taxon>Candidatus Collieribacteriota</taxon>
    </lineage>
</organism>
<comment type="caution">
    <text evidence="3">The sequence shown here is derived from an EMBL/GenBank/DDBJ whole genome shotgun (WGS) entry which is preliminary data.</text>
</comment>
<feature type="domain" description="Nudix hydrolase" evidence="2">
    <location>
        <begin position="34"/>
        <end position="164"/>
    </location>
</feature>
<reference evidence="3 4" key="1">
    <citation type="journal article" date="2016" name="Nat. Commun.">
        <title>Thousands of microbial genomes shed light on interconnected biogeochemical processes in an aquifer system.</title>
        <authorList>
            <person name="Anantharaman K."/>
            <person name="Brown C.T."/>
            <person name="Hug L.A."/>
            <person name="Sharon I."/>
            <person name="Castelle C.J."/>
            <person name="Probst A.J."/>
            <person name="Thomas B.C."/>
            <person name="Singh A."/>
            <person name="Wilkins M.J."/>
            <person name="Karaoz U."/>
            <person name="Brodie E.L."/>
            <person name="Williams K.H."/>
            <person name="Hubbard S.S."/>
            <person name="Banfield J.F."/>
        </authorList>
    </citation>
    <scope>NUCLEOTIDE SEQUENCE [LARGE SCALE GENOMIC DNA]</scope>
</reference>
<evidence type="ECO:0000256" key="1">
    <source>
        <dbReference type="ARBA" id="ARBA00022801"/>
    </source>
</evidence>
<protein>
    <recommendedName>
        <fullName evidence="2">Nudix hydrolase domain-containing protein</fullName>
    </recommendedName>
</protein>
<name>A0A1F5FUA1_9BACT</name>
<dbReference type="CDD" id="cd02883">
    <property type="entry name" value="NUDIX_Hydrolase"/>
    <property type="match status" value="1"/>
</dbReference>
<dbReference type="GO" id="GO:0016787">
    <property type="term" value="F:hydrolase activity"/>
    <property type="evidence" value="ECO:0007669"/>
    <property type="project" value="UniProtKB-KW"/>
</dbReference>
<dbReference type="Pfam" id="PF00293">
    <property type="entry name" value="NUDIX"/>
    <property type="match status" value="1"/>
</dbReference>
<evidence type="ECO:0000313" key="3">
    <source>
        <dbReference type="EMBL" id="OGD83197.1"/>
    </source>
</evidence>
<dbReference type="PROSITE" id="PS00893">
    <property type="entry name" value="NUDIX_BOX"/>
    <property type="match status" value="1"/>
</dbReference>
<dbReference type="InterPro" id="IPR015797">
    <property type="entry name" value="NUDIX_hydrolase-like_dom_sf"/>
</dbReference>
<evidence type="ECO:0000259" key="2">
    <source>
        <dbReference type="PROSITE" id="PS51462"/>
    </source>
</evidence>
<evidence type="ECO:0000313" key="4">
    <source>
        <dbReference type="Proteomes" id="UP000179237"/>
    </source>
</evidence>
<dbReference type="SUPFAM" id="SSF55811">
    <property type="entry name" value="Nudix"/>
    <property type="match status" value="1"/>
</dbReference>
<dbReference type="PANTHER" id="PTHR43222:SF2">
    <property type="entry name" value="NUDIX HYDROLASE 23, CHLOROPLASTIC"/>
    <property type="match status" value="1"/>
</dbReference>
<accession>A0A1F5FUA1</accession>
<keyword evidence="1" id="KW-0378">Hydrolase</keyword>
<dbReference type="Gene3D" id="3.90.79.10">
    <property type="entry name" value="Nucleoside Triphosphate Pyrophosphohydrolase"/>
    <property type="match status" value="1"/>
</dbReference>
<gene>
    <name evidence="3" type="ORF">A2572_01935</name>
</gene>